<evidence type="ECO:0000313" key="1">
    <source>
        <dbReference type="EMBL" id="KAH7860585.1"/>
    </source>
</evidence>
<organism evidence="1 2">
    <name type="scientific">Vaccinium darrowii</name>
    <dbReference type="NCBI Taxonomy" id="229202"/>
    <lineage>
        <taxon>Eukaryota</taxon>
        <taxon>Viridiplantae</taxon>
        <taxon>Streptophyta</taxon>
        <taxon>Embryophyta</taxon>
        <taxon>Tracheophyta</taxon>
        <taxon>Spermatophyta</taxon>
        <taxon>Magnoliopsida</taxon>
        <taxon>eudicotyledons</taxon>
        <taxon>Gunneridae</taxon>
        <taxon>Pentapetalae</taxon>
        <taxon>asterids</taxon>
        <taxon>Ericales</taxon>
        <taxon>Ericaceae</taxon>
        <taxon>Vaccinioideae</taxon>
        <taxon>Vaccinieae</taxon>
        <taxon>Vaccinium</taxon>
    </lineage>
</organism>
<accession>A0ACB7Z4D8</accession>
<comment type="caution">
    <text evidence="1">The sequence shown here is derived from an EMBL/GenBank/DDBJ whole genome shotgun (WGS) entry which is preliminary data.</text>
</comment>
<evidence type="ECO:0000313" key="2">
    <source>
        <dbReference type="Proteomes" id="UP000828048"/>
    </source>
</evidence>
<dbReference type="EMBL" id="CM037154">
    <property type="protein sequence ID" value="KAH7860585.1"/>
    <property type="molecule type" value="Genomic_DNA"/>
</dbReference>
<gene>
    <name evidence="1" type="ORF">Vadar_015219</name>
</gene>
<dbReference type="Proteomes" id="UP000828048">
    <property type="component" value="Chromosome 4"/>
</dbReference>
<protein>
    <submittedName>
        <fullName evidence="1">Uncharacterized protein</fullName>
    </submittedName>
</protein>
<keyword evidence="2" id="KW-1185">Reference proteome</keyword>
<proteinExistence type="predicted"/>
<name>A0ACB7Z4D8_9ERIC</name>
<reference evidence="1 2" key="1">
    <citation type="journal article" date="2021" name="Hortic Res">
        <title>High-quality reference genome and annotation aids understanding of berry development for evergreen blueberry (Vaccinium darrowii).</title>
        <authorList>
            <person name="Yu J."/>
            <person name="Hulse-Kemp A.M."/>
            <person name="Babiker E."/>
            <person name="Staton M."/>
        </authorList>
    </citation>
    <scope>NUCLEOTIDE SEQUENCE [LARGE SCALE GENOMIC DNA]</scope>
    <source>
        <strain evidence="2">cv. NJ 8807/NJ 8810</strain>
        <tissue evidence="1">Young leaf</tissue>
    </source>
</reference>
<sequence length="137" mass="15417">MSGVPEDINSEIFSRLPVKSVLRATGVSSGIRDLIDDPNFVGKHLKFSSQRNPSLLLTDNRCREKGTISTHCTLYKMKKSRIITLATKLAFKYQDSKNLALKYRSNVLSMVRIPLISKMEDYDCTAHNCAARPPNPM</sequence>